<dbReference type="Pfam" id="PF10509">
    <property type="entry name" value="GalKase_gal_bdg"/>
    <property type="match status" value="1"/>
</dbReference>
<dbReference type="Gene3D" id="3.30.70.890">
    <property type="entry name" value="GHMP kinase, C-terminal domain"/>
    <property type="match status" value="1"/>
</dbReference>
<dbReference type="InterPro" id="IPR020568">
    <property type="entry name" value="Ribosomal_Su5_D2-typ_SF"/>
</dbReference>
<dbReference type="InterPro" id="IPR000705">
    <property type="entry name" value="Galactokinase"/>
</dbReference>
<dbReference type="PRINTS" id="PR00959">
    <property type="entry name" value="MEVGALKINASE"/>
</dbReference>
<dbReference type="PRINTS" id="PR00473">
    <property type="entry name" value="GALCTOKINASE"/>
</dbReference>
<evidence type="ECO:0000256" key="4">
    <source>
        <dbReference type="ARBA" id="ARBA00022840"/>
    </source>
</evidence>
<evidence type="ECO:0000259" key="6">
    <source>
        <dbReference type="Pfam" id="PF00288"/>
    </source>
</evidence>
<dbReference type="InterPro" id="IPR019539">
    <property type="entry name" value="GalKase_N"/>
</dbReference>
<dbReference type="SUPFAM" id="SSF54211">
    <property type="entry name" value="Ribosomal protein S5 domain 2-like"/>
    <property type="match status" value="1"/>
</dbReference>
<dbReference type="InterPro" id="IPR006204">
    <property type="entry name" value="GHMP_kinase_N_dom"/>
</dbReference>
<keyword evidence="2" id="KW-0547">Nucleotide-binding</keyword>
<keyword evidence="4" id="KW-0067">ATP-binding</keyword>
<keyword evidence="10" id="KW-1185">Reference proteome</keyword>
<organism evidence="9 10">
    <name type="scientific">Leptobacterium flavescens</name>
    <dbReference type="NCBI Taxonomy" id="472055"/>
    <lineage>
        <taxon>Bacteria</taxon>
        <taxon>Pseudomonadati</taxon>
        <taxon>Bacteroidota</taxon>
        <taxon>Flavobacteriia</taxon>
        <taxon>Flavobacteriales</taxon>
        <taxon>Flavobacteriaceae</taxon>
        <taxon>Leptobacterium</taxon>
    </lineage>
</organism>
<dbReference type="PIRSF" id="PIRSF000530">
    <property type="entry name" value="Galactokinase"/>
    <property type="match status" value="1"/>
</dbReference>
<evidence type="ECO:0000259" key="8">
    <source>
        <dbReference type="Pfam" id="PF10509"/>
    </source>
</evidence>
<name>A0A6P0UX11_9FLAO</name>
<evidence type="ECO:0000256" key="5">
    <source>
        <dbReference type="ARBA" id="ARBA00023144"/>
    </source>
</evidence>
<dbReference type="SUPFAM" id="SSF55060">
    <property type="entry name" value="GHMP Kinase, C-terminal domain"/>
    <property type="match status" value="1"/>
</dbReference>
<gene>
    <name evidence="9" type="ORF">GWK08_16085</name>
</gene>
<comment type="caution">
    <text evidence="9">The sequence shown here is derived from an EMBL/GenBank/DDBJ whole genome shotgun (WGS) entry which is preliminary data.</text>
</comment>
<protein>
    <submittedName>
        <fullName evidence="9">Galactokinase</fullName>
    </submittedName>
</protein>
<accession>A0A6P0UX11</accession>
<dbReference type="Gene3D" id="3.30.230.10">
    <property type="match status" value="1"/>
</dbReference>
<dbReference type="Pfam" id="PF00288">
    <property type="entry name" value="GHMP_kinases_N"/>
    <property type="match status" value="1"/>
</dbReference>
<feature type="domain" description="GHMP kinase C-terminal" evidence="7">
    <location>
        <begin position="270"/>
        <end position="341"/>
    </location>
</feature>
<evidence type="ECO:0000259" key="7">
    <source>
        <dbReference type="Pfam" id="PF08544"/>
    </source>
</evidence>
<dbReference type="PANTHER" id="PTHR10457:SF7">
    <property type="entry name" value="GALACTOKINASE-RELATED"/>
    <property type="match status" value="1"/>
</dbReference>
<evidence type="ECO:0000256" key="1">
    <source>
        <dbReference type="ARBA" id="ARBA00006566"/>
    </source>
</evidence>
<keyword evidence="3 9" id="KW-0418">Kinase</keyword>
<dbReference type="InterPro" id="IPR013750">
    <property type="entry name" value="GHMP_kinase_C_dom"/>
</dbReference>
<dbReference type="AlphaFoldDB" id="A0A6P0UX11"/>
<dbReference type="GO" id="GO:0006012">
    <property type="term" value="P:galactose metabolic process"/>
    <property type="evidence" value="ECO:0007669"/>
    <property type="project" value="UniProtKB-KW"/>
</dbReference>
<evidence type="ECO:0000313" key="9">
    <source>
        <dbReference type="EMBL" id="NER14976.1"/>
    </source>
</evidence>
<dbReference type="GO" id="GO:0005524">
    <property type="term" value="F:ATP binding"/>
    <property type="evidence" value="ECO:0007669"/>
    <property type="project" value="UniProtKB-KW"/>
</dbReference>
<feature type="domain" description="GHMP kinase N-terminal" evidence="6">
    <location>
        <begin position="77"/>
        <end position="166"/>
    </location>
</feature>
<sequence length="362" mass="39776">MNNKSRIQVLAPGRTCLFGDHQDYLGLPVIACAIDKYISLKAEENETSRFRLDLPDINKKREIDIDQTFEVLEHRDYFASALKVLRRYGCIPDKGYDIEIKGDLPINAGVSSSSAVVMAWIAFLLEAFGADREITPSLTARIAYEAEVLEHGEPGGLMDQYAIGLGHVLFINTGKEASFEIIGDSMGGLIIGESGVKKETIGTLGNLKSLALKAIDHIKQKKTGFEIINSDFKQYEELSQYVPDDLKPYLFAALKNYSITKEALEVFETDKPDMKNIGRLMNEHHAILKDILKVTVPRIDKMVENALKAGAYGVKIVGSGGGGSIVALAAEDKQEKVIRAIMDAGARAAYKVNVDPGVRILK</sequence>
<evidence type="ECO:0000313" key="10">
    <source>
        <dbReference type="Proteomes" id="UP000468581"/>
    </source>
</evidence>
<dbReference type="InterPro" id="IPR036554">
    <property type="entry name" value="GHMP_kinase_C_sf"/>
</dbReference>
<dbReference type="PANTHER" id="PTHR10457">
    <property type="entry name" value="MEVALONATE KINASE/GALACTOKINASE"/>
    <property type="match status" value="1"/>
</dbReference>
<dbReference type="InterPro" id="IPR006206">
    <property type="entry name" value="Mevalonate/galactokinase"/>
</dbReference>
<dbReference type="Proteomes" id="UP000468581">
    <property type="component" value="Unassembled WGS sequence"/>
</dbReference>
<reference evidence="9 10" key="1">
    <citation type="submission" date="2020-01" db="EMBL/GenBank/DDBJ databases">
        <title>Leptobacterium flavescens.</title>
        <authorList>
            <person name="Wang G."/>
        </authorList>
    </citation>
    <scope>NUCLEOTIDE SEQUENCE [LARGE SCALE GENOMIC DNA]</scope>
    <source>
        <strain evidence="9 10">KCTC 22160</strain>
    </source>
</reference>
<dbReference type="GO" id="GO:0005829">
    <property type="term" value="C:cytosol"/>
    <property type="evidence" value="ECO:0007669"/>
    <property type="project" value="TreeGrafter"/>
</dbReference>
<comment type="similarity">
    <text evidence="1">Belongs to the GHMP kinase family. GalK subfamily.</text>
</comment>
<dbReference type="GO" id="GO:0004335">
    <property type="term" value="F:galactokinase activity"/>
    <property type="evidence" value="ECO:0007669"/>
    <property type="project" value="InterPro"/>
</dbReference>
<proteinExistence type="inferred from homology"/>
<feature type="domain" description="Galactokinase N-terminal" evidence="8">
    <location>
        <begin position="8"/>
        <end position="38"/>
    </location>
</feature>
<dbReference type="InterPro" id="IPR014721">
    <property type="entry name" value="Ribsml_uS5_D2-typ_fold_subgr"/>
</dbReference>
<dbReference type="EMBL" id="JAABOO010000004">
    <property type="protein sequence ID" value="NER14976.1"/>
    <property type="molecule type" value="Genomic_DNA"/>
</dbReference>
<keyword evidence="5" id="KW-0119">Carbohydrate metabolism</keyword>
<dbReference type="Pfam" id="PF08544">
    <property type="entry name" value="GHMP_kinases_C"/>
    <property type="match status" value="1"/>
</dbReference>
<evidence type="ECO:0000256" key="3">
    <source>
        <dbReference type="ARBA" id="ARBA00022777"/>
    </source>
</evidence>
<keyword evidence="3 9" id="KW-0808">Transferase</keyword>
<dbReference type="RefSeq" id="WP_163608281.1">
    <property type="nucleotide sequence ID" value="NZ_JAABOO010000004.1"/>
</dbReference>
<keyword evidence="5" id="KW-0299">Galactose metabolism</keyword>
<evidence type="ECO:0000256" key="2">
    <source>
        <dbReference type="ARBA" id="ARBA00022741"/>
    </source>
</evidence>